<dbReference type="Proteomes" id="UP000034029">
    <property type="component" value="Chromosome"/>
</dbReference>
<name>A0A0F7D422_9STAP</name>
<dbReference type="Proteomes" id="UP000183090">
    <property type="component" value="Unassembled WGS sequence"/>
</dbReference>
<protein>
    <submittedName>
        <fullName evidence="2">Uncharacterized protein</fullName>
    </submittedName>
</protein>
<evidence type="ECO:0000313" key="2">
    <source>
        <dbReference type="EMBL" id="SFK51214.1"/>
    </source>
</evidence>
<reference evidence="2 4" key="3">
    <citation type="submission" date="2016-10" db="EMBL/GenBank/DDBJ databases">
        <authorList>
            <person name="Varghese N."/>
            <person name="Submissions S."/>
        </authorList>
    </citation>
    <scope>NUCLEOTIDE SEQUENCE [LARGE SCALE GENOMIC DNA]</scope>
    <source>
        <strain evidence="2 4">CGMCC 1.6501</strain>
    </source>
</reference>
<reference evidence="1 3" key="1">
    <citation type="journal article" date="2015" name="Int. J. Syst. Evol. Microbiol.">
        <title>Complete genome sequence of Salinicoccus halodurans H3B36, isolated from the Qaidam Basin in China.</title>
        <authorList>
            <person name="Jiang K."/>
            <person name="Xue Y."/>
            <person name="Ma Y."/>
        </authorList>
    </citation>
    <scope>NUCLEOTIDE SEQUENCE [LARGE SCALE GENOMIC DNA]</scope>
    <source>
        <strain evidence="1 3">H3B36</strain>
    </source>
</reference>
<evidence type="ECO:0000313" key="1">
    <source>
        <dbReference type="EMBL" id="AKG73480.1"/>
    </source>
</evidence>
<dbReference type="EMBL" id="CP011366">
    <property type="protein sequence ID" value="AKG73480.1"/>
    <property type="molecule type" value="Genomic_DNA"/>
</dbReference>
<proteinExistence type="predicted"/>
<accession>A0A0F7D422</accession>
<dbReference type="AlphaFoldDB" id="A0A0F7D422"/>
<keyword evidence="3" id="KW-1185">Reference proteome</keyword>
<gene>
    <name evidence="1" type="ORF">AAT16_04170</name>
    <name evidence="2" type="ORF">SAMN05216235_0071</name>
</gene>
<dbReference type="KEGG" id="shv:AAT16_04170"/>
<dbReference type="EMBL" id="FOTB01000001">
    <property type="protein sequence ID" value="SFK51214.1"/>
    <property type="molecule type" value="Genomic_DNA"/>
</dbReference>
<evidence type="ECO:0000313" key="3">
    <source>
        <dbReference type="Proteomes" id="UP000034029"/>
    </source>
</evidence>
<reference evidence="3" key="2">
    <citation type="submission" date="2015-04" db="EMBL/GenBank/DDBJ databases">
        <title>Complete genome sequence of Salinicoccus halodurans strain H3B36, isolated from the Qaidam basin of China.</title>
        <authorList>
            <person name="Ma Y."/>
            <person name="Jiang K."/>
            <person name="Xue Y."/>
        </authorList>
    </citation>
    <scope>NUCLEOTIDE SEQUENCE [LARGE SCALE GENOMIC DNA]</scope>
    <source>
        <strain evidence="3">H3B36</strain>
    </source>
</reference>
<evidence type="ECO:0000313" key="4">
    <source>
        <dbReference type="Proteomes" id="UP000183090"/>
    </source>
</evidence>
<organism evidence="2 4">
    <name type="scientific">Salinicoccus halodurans</name>
    <dbReference type="NCBI Taxonomy" id="407035"/>
    <lineage>
        <taxon>Bacteria</taxon>
        <taxon>Bacillati</taxon>
        <taxon>Bacillota</taxon>
        <taxon>Bacilli</taxon>
        <taxon>Bacillales</taxon>
        <taxon>Staphylococcaceae</taxon>
        <taxon>Salinicoccus</taxon>
    </lineage>
</organism>
<sequence>MSQWRIQRISPRKDCIGKERLKEAFEMNCVADVYKENRRKRFTGGAFDGSLRKFEIENGSCSDTACEACVRVSMKMFMKQIHIDCLFPETREC</sequence>